<protein>
    <submittedName>
        <fullName evidence="1">Tellurite resistance protein TrgA</fullName>
    </submittedName>
</protein>
<dbReference type="NCBIfam" id="NF033773">
    <property type="entry name" value="tellur_TrgA"/>
    <property type="match status" value="1"/>
</dbReference>
<dbReference type="RefSeq" id="WP_062215338.1">
    <property type="nucleotide sequence ID" value="NZ_CP012023.1"/>
</dbReference>
<keyword evidence="2" id="KW-1185">Reference proteome</keyword>
<proteinExistence type="predicted"/>
<dbReference type="PATRIC" id="fig|1397108.4.peg.464"/>
<accession>A0A0N9ZM97</accession>
<dbReference type="Proteomes" id="UP000064920">
    <property type="component" value="Chromosome"/>
</dbReference>
<dbReference type="InterPro" id="IPR047784">
    <property type="entry name" value="TrgA"/>
</dbReference>
<name>A0A0N9ZM97_9RHOB</name>
<sequence>MPTASKLVAALWFALLGWFAAELAKGHMPEGTQFGWFSYMTGVIGFVVGWRFLGKRAGDTMRAAYGYGFTASILLVFWALLYFSGEEMIHRALDTRYRGPMHALAGMVDLFKDHALSVVIRFDVAITLVVGGLFGGWLTEQTARRWS</sequence>
<dbReference type="KEGG" id="cmar:IMCC12053_450"/>
<dbReference type="EMBL" id="CP012023">
    <property type="protein sequence ID" value="ALI54399.1"/>
    <property type="molecule type" value="Genomic_DNA"/>
</dbReference>
<dbReference type="OrthoDB" id="7869508at2"/>
<reference evidence="1 2" key="1">
    <citation type="submission" date="2015-05" db="EMBL/GenBank/DDBJ databases">
        <authorList>
            <person name="Wang D.B."/>
            <person name="Wang M."/>
        </authorList>
    </citation>
    <scope>NUCLEOTIDE SEQUENCE [LARGE SCALE GENOMIC DNA]</scope>
    <source>
        <strain evidence="1 2">IMCC 12053</strain>
    </source>
</reference>
<evidence type="ECO:0000313" key="2">
    <source>
        <dbReference type="Proteomes" id="UP000064920"/>
    </source>
</evidence>
<dbReference type="AlphaFoldDB" id="A0A0N9ZM97"/>
<evidence type="ECO:0000313" key="1">
    <source>
        <dbReference type="EMBL" id="ALI54399.1"/>
    </source>
</evidence>
<gene>
    <name evidence="1" type="ORF">IMCC12053_450</name>
</gene>
<dbReference type="STRING" id="1397108.IMCC12053_450"/>
<organism evidence="1 2">
    <name type="scientific">Celeribacter marinus</name>
    <dbReference type="NCBI Taxonomy" id="1397108"/>
    <lineage>
        <taxon>Bacteria</taxon>
        <taxon>Pseudomonadati</taxon>
        <taxon>Pseudomonadota</taxon>
        <taxon>Alphaproteobacteria</taxon>
        <taxon>Rhodobacterales</taxon>
        <taxon>Roseobacteraceae</taxon>
        <taxon>Celeribacter</taxon>
    </lineage>
</organism>